<gene>
    <name evidence="5" type="ORF">P7H47_07870</name>
</gene>
<dbReference type="InterPro" id="IPR010998">
    <property type="entry name" value="Integrase_recombinase_N"/>
</dbReference>
<dbReference type="PANTHER" id="PTHR30349:SF64">
    <property type="entry name" value="PROPHAGE INTEGRASE INTD-RELATED"/>
    <property type="match status" value="1"/>
</dbReference>
<dbReference type="SUPFAM" id="SSF56349">
    <property type="entry name" value="DNA breaking-rejoining enzymes"/>
    <property type="match status" value="1"/>
</dbReference>
<name>A0AAW8TUE7_9ENTE</name>
<sequence>MSKYEKTKYPNIFCYETKKGKKFRIRRAFYKDGKKTELDESGFRTLAEAKVRLAEIERVLAMNESDYLTQKNLTCDEYYQKYSLRKLQVKQWSKATKIKHDADWKNHISPVFGNIPMSKLKLETYTLWIAEKLKKYRKSSVISYHHTFMNMLNDAVNMGIIERNRLRRVVIGDSDLEPKSRRFSFEDYQIWMAAAEKHLTPYDFTFVYLCSFGLRRGEILGLKPSSILYKEGFNSKLDISDSRTSSEPNGKGTTKTGVSRWIALNQKGTELLQIALNEAKEIKKDFGEILHQDDYLYINPITGKPYDVGQLNRLFSRINEITELHAFPHLLRHYFTTQALIAGAPKEHVANYLGHATTYMTDRYEHIQDEVADNVINIVDKRLKFGES</sequence>
<comment type="similarity">
    <text evidence="1">Belongs to the 'phage' integrase family.</text>
</comment>
<reference evidence="5" key="1">
    <citation type="submission" date="2023-03" db="EMBL/GenBank/DDBJ databases">
        <authorList>
            <person name="Shen W."/>
            <person name="Cai J."/>
        </authorList>
    </citation>
    <scope>NUCLEOTIDE SEQUENCE</scope>
    <source>
        <strain evidence="5">B245-2</strain>
    </source>
</reference>
<dbReference type="Gene3D" id="1.10.150.130">
    <property type="match status" value="1"/>
</dbReference>
<dbReference type="Proteomes" id="UP001255696">
    <property type="component" value="Unassembled WGS sequence"/>
</dbReference>
<dbReference type="PROSITE" id="PS51898">
    <property type="entry name" value="TYR_RECOMBINASE"/>
    <property type="match status" value="1"/>
</dbReference>
<dbReference type="EMBL" id="JARQBI010000017">
    <property type="protein sequence ID" value="MDT2797157.1"/>
    <property type="molecule type" value="Genomic_DNA"/>
</dbReference>
<dbReference type="InterPro" id="IPR013762">
    <property type="entry name" value="Integrase-like_cat_sf"/>
</dbReference>
<dbReference type="InterPro" id="IPR011010">
    <property type="entry name" value="DNA_brk_join_enz"/>
</dbReference>
<evidence type="ECO:0000313" key="6">
    <source>
        <dbReference type="Proteomes" id="UP001255696"/>
    </source>
</evidence>
<dbReference type="RefSeq" id="WP_311897840.1">
    <property type="nucleotide sequence ID" value="NZ_JARQBI010000017.1"/>
</dbReference>
<dbReference type="GO" id="GO:0006310">
    <property type="term" value="P:DNA recombination"/>
    <property type="evidence" value="ECO:0007669"/>
    <property type="project" value="UniProtKB-KW"/>
</dbReference>
<evidence type="ECO:0000256" key="2">
    <source>
        <dbReference type="ARBA" id="ARBA00023125"/>
    </source>
</evidence>
<keyword evidence="3" id="KW-0233">DNA recombination</keyword>
<dbReference type="CDD" id="cd00397">
    <property type="entry name" value="DNA_BRE_C"/>
    <property type="match status" value="1"/>
</dbReference>
<keyword evidence="2" id="KW-0238">DNA-binding</keyword>
<comment type="caution">
    <text evidence="5">The sequence shown here is derived from an EMBL/GenBank/DDBJ whole genome shotgun (WGS) entry which is preliminary data.</text>
</comment>
<evidence type="ECO:0000256" key="3">
    <source>
        <dbReference type="ARBA" id="ARBA00023172"/>
    </source>
</evidence>
<feature type="domain" description="Tyr recombinase" evidence="4">
    <location>
        <begin position="178"/>
        <end position="377"/>
    </location>
</feature>
<organism evidence="5 6">
    <name type="scientific">Enterococcus cecorum</name>
    <dbReference type="NCBI Taxonomy" id="44008"/>
    <lineage>
        <taxon>Bacteria</taxon>
        <taxon>Bacillati</taxon>
        <taxon>Bacillota</taxon>
        <taxon>Bacilli</taxon>
        <taxon>Lactobacillales</taxon>
        <taxon>Enterococcaceae</taxon>
        <taxon>Enterococcus</taxon>
    </lineage>
</organism>
<dbReference type="GO" id="GO:0003677">
    <property type="term" value="F:DNA binding"/>
    <property type="evidence" value="ECO:0007669"/>
    <property type="project" value="UniProtKB-KW"/>
</dbReference>
<dbReference type="InterPro" id="IPR050090">
    <property type="entry name" value="Tyrosine_recombinase_XerCD"/>
</dbReference>
<accession>A0AAW8TUE7</accession>
<dbReference type="GO" id="GO:0015074">
    <property type="term" value="P:DNA integration"/>
    <property type="evidence" value="ECO:0007669"/>
    <property type="project" value="InterPro"/>
</dbReference>
<evidence type="ECO:0000259" key="4">
    <source>
        <dbReference type="PROSITE" id="PS51898"/>
    </source>
</evidence>
<evidence type="ECO:0000313" key="5">
    <source>
        <dbReference type="EMBL" id="MDT2797157.1"/>
    </source>
</evidence>
<dbReference type="AlphaFoldDB" id="A0AAW8TUE7"/>
<dbReference type="Gene3D" id="1.10.443.10">
    <property type="entry name" value="Intergrase catalytic core"/>
    <property type="match status" value="1"/>
</dbReference>
<dbReference type="InterPro" id="IPR002104">
    <property type="entry name" value="Integrase_catalytic"/>
</dbReference>
<dbReference type="PANTHER" id="PTHR30349">
    <property type="entry name" value="PHAGE INTEGRASE-RELATED"/>
    <property type="match status" value="1"/>
</dbReference>
<dbReference type="Pfam" id="PF00589">
    <property type="entry name" value="Phage_integrase"/>
    <property type="match status" value="1"/>
</dbReference>
<evidence type="ECO:0000256" key="1">
    <source>
        <dbReference type="ARBA" id="ARBA00008857"/>
    </source>
</evidence>
<proteinExistence type="inferred from homology"/>
<protein>
    <submittedName>
        <fullName evidence="5">Site-specific integrase</fullName>
    </submittedName>
</protein>